<dbReference type="Proteomes" id="UP001161406">
    <property type="component" value="Unassembled WGS sequence"/>
</dbReference>
<gene>
    <name evidence="10" type="primary">aroA_2</name>
    <name evidence="7" type="synonym">aroA</name>
    <name evidence="10" type="ORF">GCM10007913_42770</name>
</gene>
<dbReference type="EC" id="2.5.1.19" evidence="7"/>
<comment type="caution">
    <text evidence="10">The sequence shown here is derived from an EMBL/GenBank/DDBJ whole genome shotgun (WGS) entry which is preliminary data.</text>
</comment>
<keyword evidence="3 7" id="KW-0028">Amino-acid biosynthesis</keyword>
<evidence type="ECO:0000256" key="5">
    <source>
        <dbReference type="ARBA" id="ARBA00023141"/>
    </source>
</evidence>
<keyword evidence="7" id="KW-0963">Cytoplasm</keyword>
<feature type="binding site" evidence="7">
    <location>
        <position position="32"/>
    </location>
    <ligand>
        <name>phosphoenolpyruvate</name>
        <dbReference type="ChEBI" id="CHEBI:58702"/>
    </ligand>
</feature>
<dbReference type="SUPFAM" id="SSF55205">
    <property type="entry name" value="EPT/RTPC-like"/>
    <property type="match status" value="1"/>
</dbReference>
<comment type="catalytic activity">
    <reaction evidence="6">
        <text>3-phosphoshikimate + phosphoenolpyruvate = 5-O-(1-carboxyvinyl)-3-phosphoshikimate + phosphate</text>
        <dbReference type="Rhea" id="RHEA:21256"/>
        <dbReference type="ChEBI" id="CHEBI:43474"/>
        <dbReference type="ChEBI" id="CHEBI:57701"/>
        <dbReference type="ChEBI" id="CHEBI:58702"/>
        <dbReference type="ChEBI" id="CHEBI:145989"/>
        <dbReference type="EC" id="2.5.1.19"/>
    </reaction>
    <physiologicalReaction direction="left-to-right" evidence="6">
        <dbReference type="Rhea" id="RHEA:21257"/>
    </physiologicalReaction>
</comment>
<dbReference type="InterPro" id="IPR001986">
    <property type="entry name" value="Enolpyruvate_Tfrase_dom"/>
</dbReference>
<feature type="binding site" evidence="7">
    <location>
        <position position="132"/>
    </location>
    <ligand>
        <name>phosphoenolpyruvate</name>
        <dbReference type="ChEBI" id="CHEBI:58702"/>
    </ligand>
</feature>
<keyword evidence="4 7" id="KW-0808">Transferase</keyword>
<reference evidence="10" key="1">
    <citation type="journal article" date="2014" name="Int. J. Syst. Evol. Microbiol.">
        <title>Complete genome of a new Firmicutes species belonging to the dominant human colonic microbiota ('Ruminococcus bicirculans') reveals two chromosomes and a selective capacity to utilize plant glucans.</title>
        <authorList>
            <consortium name="NISC Comparative Sequencing Program"/>
            <person name="Wegmann U."/>
            <person name="Louis P."/>
            <person name="Goesmann A."/>
            <person name="Henrissat B."/>
            <person name="Duncan S.H."/>
            <person name="Flint H.J."/>
        </authorList>
    </citation>
    <scope>NUCLEOTIDE SEQUENCE</scope>
    <source>
        <strain evidence="10">NBRC 103855</strain>
    </source>
</reference>
<evidence type="ECO:0000256" key="2">
    <source>
        <dbReference type="ARBA" id="ARBA00009948"/>
    </source>
</evidence>
<evidence type="ECO:0000256" key="8">
    <source>
        <dbReference type="SAM" id="MobiDB-lite"/>
    </source>
</evidence>
<evidence type="ECO:0000313" key="10">
    <source>
        <dbReference type="EMBL" id="GLQ12344.1"/>
    </source>
</evidence>
<comment type="caution">
    <text evidence="7">Lacks conserved residue(s) required for the propagation of feature annotation.</text>
</comment>
<feature type="binding site" evidence="7">
    <location>
        <position position="177"/>
    </location>
    <ligand>
        <name>3-phosphoshikimate</name>
        <dbReference type="ChEBI" id="CHEBI:145989"/>
    </ligand>
</feature>
<dbReference type="HAMAP" id="MF_00210">
    <property type="entry name" value="EPSP_synth"/>
    <property type="match status" value="1"/>
</dbReference>
<dbReference type="PIRSF" id="PIRSF000505">
    <property type="entry name" value="EPSPS"/>
    <property type="match status" value="1"/>
</dbReference>
<evidence type="ECO:0000256" key="6">
    <source>
        <dbReference type="ARBA" id="ARBA00044633"/>
    </source>
</evidence>
<dbReference type="RefSeq" id="WP_348523195.1">
    <property type="nucleotide sequence ID" value="NZ_BSNG01000004.1"/>
</dbReference>
<dbReference type="InterPro" id="IPR023193">
    <property type="entry name" value="EPSP_synthase_CS"/>
</dbReference>
<dbReference type="InterPro" id="IPR013792">
    <property type="entry name" value="RNA3'P_cycl/enolpyr_Trfase_a/b"/>
</dbReference>
<feature type="binding site" evidence="7">
    <location>
        <position position="179"/>
    </location>
    <ligand>
        <name>phosphoenolpyruvate</name>
        <dbReference type="ChEBI" id="CHEBI:58702"/>
    </ligand>
</feature>
<evidence type="ECO:0000256" key="7">
    <source>
        <dbReference type="HAMAP-Rule" id="MF_00210"/>
    </source>
</evidence>
<comment type="function">
    <text evidence="7">Catalyzes the transfer of the enolpyruvyl moiety of phosphoenolpyruvate (PEP) to the 5-hydroxyl of shikimate-3-phosphate (S3P) to produce enolpyruvyl shikimate-3-phosphate and inorganic phosphate.</text>
</comment>
<evidence type="ECO:0000256" key="4">
    <source>
        <dbReference type="ARBA" id="ARBA00022679"/>
    </source>
</evidence>
<comment type="subcellular location">
    <subcellularLocation>
        <location evidence="7">Cytoplasm</location>
    </subcellularLocation>
</comment>
<dbReference type="PROSITE" id="PS00104">
    <property type="entry name" value="EPSP_SYNTHASE_1"/>
    <property type="match status" value="1"/>
</dbReference>
<feature type="binding site" evidence="7">
    <location>
        <position position="179"/>
    </location>
    <ligand>
        <name>3-phosphoshikimate</name>
        <dbReference type="ChEBI" id="CHEBI:145989"/>
    </ligand>
</feature>
<evidence type="ECO:0000256" key="3">
    <source>
        <dbReference type="ARBA" id="ARBA00022605"/>
    </source>
</evidence>
<dbReference type="PANTHER" id="PTHR21090:SF5">
    <property type="entry name" value="PENTAFUNCTIONAL AROM POLYPEPTIDE"/>
    <property type="match status" value="1"/>
</dbReference>
<feature type="region of interest" description="Disordered" evidence="8">
    <location>
        <begin position="1"/>
        <end position="22"/>
    </location>
</feature>
<proteinExistence type="inferred from homology"/>
<keyword evidence="5 7" id="KW-0057">Aromatic amino acid biosynthesis</keyword>
<sequence length="449" mass="45721">MAAMPDAKSPLQPLSAHRAGPLSGRFATPGDKAVSHRALIAGALAVGRSRIEGLLVADDVLATANALRALGVAVDFDGTQCTVQGLGINGLLAPAAPLDFGNSGTGARLMLGLLAPFSFVSRLTGGPTLTRRPMQSLFDALAGMGMTVLESEAGHLPAAIEGPAIAVPIHYTMPEPSEQIKSALLLAGLAIPGTTTIIEPVPTPDHTERMLAAFGADIATSFDAAGAATIRLTGLPELRPRRVIVPGDPSSAAYAIVAALIVPGSDLVVENVLINSNRTGLIDTLLDMGGDIAFTNQREAGGEHVADLRVRSSRLRGVRVPAEHAGAMLDDIPALAIAAAYADGSTAIEGIAALREQECDRLAAMAAGLVANGVECLEGRDQLLVKGAGGVPGGGSVDTHHDHRIAMSFLVLGFASKAPVTIDDARPIAASFPDFVAAMTAAGANILAA</sequence>
<dbReference type="InterPro" id="IPR006264">
    <property type="entry name" value="EPSP_synthase"/>
</dbReference>
<keyword evidence="11" id="KW-1185">Reference proteome</keyword>
<name>A0ABQ5UL23_9HYPH</name>
<comment type="pathway">
    <text evidence="1 7">Metabolic intermediate biosynthesis; chorismate biosynthesis; chorismate from D-erythrose 4-phosphate and phosphoenolpyruvate: step 6/7.</text>
</comment>
<dbReference type="Gene3D" id="3.65.10.10">
    <property type="entry name" value="Enolpyruvate transferase domain"/>
    <property type="match status" value="2"/>
</dbReference>
<feature type="binding site" evidence="7">
    <location>
        <position position="37"/>
    </location>
    <ligand>
        <name>3-phosphoshikimate</name>
        <dbReference type="ChEBI" id="CHEBI:145989"/>
    </ligand>
</feature>
<feature type="binding site" evidence="7">
    <location>
        <position position="404"/>
    </location>
    <ligand>
        <name>phosphoenolpyruvate</name>
        <dbReference type="ChEBI" id="CHEBI:58702"/>
    </ligand>
</feature>
<feature type="binding site" evidence="7">
    <location>
        <position position="104"/>
    </location>
    <ligand>
        <name>phosphoenolpyruvate</name>
        <dbReference type="ChEBI" id="CHEBI:58702"/>
    </ligand>
</feature>
<comment type="similarity">
    <text evidence="2 7">Belongs to the EPSP synthase family.</text>
</comment>
<feature type="binding site" evidence="7">
    <location>
        <position position="330"/>
    </location>
    <ligand>
        <name>3-phosphoshikimate</name>
        <dbReference type="ChEBI" id="CHEBI:145989"/>
    </ligand>
</feature>
<dbReference type="CDD" id="cd01556">
    <property type="entry name" value="EPSP_synthase"/>
    <property type="match status" value="1"/>
</dbReference>
<dbReference type="NCBIfam" id="TIGR01356">
    <property type="entry name" value="aroA"/>
    <property type="match status" value="1"/>
</dbReference>
<feature type="binding site" evidence="7">
    <location>
        <position position="357"/>
    </location>
    <ligand>
        <name>3-phosphoshikimate</name>
        <dbReference type="ChEBI" id="CHEBI:145989"/>
    </ligand>
</feature>
<reference evidence="10" key="2">
    <citation type="submission" date="2023-01" db="EMBL/GenBank/DDBJ databases">
        <title>Draft genome sequence of Devosia yakushimensis strain NBRC 103855.</title>
        <authorList>
            <person name="Sun Q."/>
            <person name="Mori K."/>
        </authorList>
    </citation>
    <scope>NUCLEOTIDE SEQUENCE</scope>
    <source>
        <strain evidence="10">NBRC 103855</strain>
    </source>
</reference>
<protein>
    <recommendedName>
        <fullName evidence="7">3-phosphoshikimate 1-carboxyvinyltransferase</fullName>
        <ecNumber evidence="7">2.5.1.19</ecNumber>
    </recommendedName>
    <alternativeName>
        <fullName evidence="7">5-enolpyruvylshikimate-3-phosphate synthase</fullName>
        <shortName evidence="7">EPSP synthase</shortName>
        <shortName evidence="7">EPSPS</shortName>
    </alternativeName>
</protein>
<feature type="binding site" evidence="7">
    <location>
        <position position="361"/>
    </location>
    <ligand>
        <name>phosphoenolpyruvate</name>
        <dbReference type="ChEBI" id="CHEBI:58702"/>
    </ligand>
</feature>
<accession>A0ABQ5UL23</accession>
<dbReference type="Pfam" id="PF00275">
    <property type="entry name" value="EPSP_synthase"/>
    <property type="match status" value="1"/>
</dbReference>
<dbReference type="PANTHER" id="PTHR21090">
    <property type="entry name" value="AROM/DEHYDROQUINATE SYNTHASE"/>
    <property type="match status" value="1"/>
</dbReference>
<evidence type="ECO:0000256" key="1">
    <source>
        <dbReference type="ARBA" id="ARBA00004811"/>
    </source>
</evidence>
<feature type="binding site" evidence="7">
    <location>
        <position position="32"/>
    </location>
    <ligand>
        <name>3-phosphoshikimate</name>
        <dbReference type="ChEBI" id="CHEBI:145989"/>
    </ligand>
</feature>
<feature type="domain" description="Enolpyruvate transferase" evidence="9">
    <location>
        <begin position="20"/>
        <end position="437"/>
    </location>
</feature>
<evidence type="ECO:0000259" key="9">
    <source>
        <dbReference type="Pfam" id="PF00275"/>
    </source>
</evidence>
<organism evidence="10 11">
    <name type="scientific">Devosia yakushimensis</name>
    <dbReference type="NCBI Taxonomy" id="470028"/>
    <lineage>
        <taxon>Bacteria</taxon>
        <taxon>Pseudomonadati</taxon>
        <taxon>Pseudomonadota</taxon>
        <taxon>Alphaproteobacteria</taxon>
        <taxon>Hyphomicrobiales</taxon>
        <taxon>Devosiaceae</taxon>
        <taxon>Devosia</taxon>
    </lineage>
</organism>
<evidence type="ECO:0000313" key="11">
    <source>
        <dbReference type="Proteomes" id="UP001161406"/>
    </source>
</evidence>
<dbReference type="InterPro" id="IPR036968">
    <property type="entry name" value="Enolpyruvate_Tfrase_sf"/>
</dbReference>
<comment type="subunit">
    <text evidence="7">Monomer.</text>
</comment>
<dbReference type="EMBL" id="BSNG01000004">
    <property type="protein sequence ID" value="GLQ12344.1"/>
    <property type="molecule type" value="Genomic_DNA"/>
</dbReference>
<feature type="active site" description="Proton acceptor" evidence="7">
    <location>
        <position position="330"/>
    </location>
</feature>